<gene>
    <name evidence="2" type="ORF">GRI42_13085</name>
</gene>
<sequence>MSQSYEFYSARARESAVEAQDATLDNVRDRALRAQATFQALADQARAVTRRREKLESEKAAARASARAAATAEAGAD</sequence>
<proteinExistence type="predicted"/>
<evidence type="ECO:0000313" key="3">
    <source>
        <dbReference type="Proteomes" id="UP000444185"/>
    </source>
</evidence>
<dbReference type="EMBL" id="WTYF01000004">
    <property type="protein sequence ID" value="MXO52241.1"/>
    <property type="molecule type" value="Genomic_DNA"/>
</dbReference>
<accession>A0A844Y2K2</accession>
<reference evidence="2 3" key="1">
    <citation type="submission" date="2019-12" db="EMBL/GenBank/DDBJ databases">
        <title>Genomic-based taxomic classification of the family Erythrobacteraceae.</title>
        <authorList>
            <person name="Xu L."/>
        </authorList>
    </citation>
    <scope>NUCLEOTIDE SEQUENCE [LARGE SCALE GENOMIC DNA]</scope>
    <source>
        <strain evidence="2 3">DSM 16225</strain>
    </source>
</reference>
<feature type="compositionally biased region" description="Low complexity" evidence="1">
    <location>
        <begin position="62"/>
        <end position="77"/>
    </location>
</feature>
<dbReference type="Proteomes" id="UP000444185">
    <property type="component" value="Unassembled WGS sequence"/>
</dbReference>
<comment type="caution">
    <text evidence="2">The sequence shown here is derived from an EMBL/GenBank/DDBJ whole genome shotgun (WGS) entry which is preliminary data.</text>
</comment>
<protein>
    <submittedName>
        <fullName evidence="2">Uncharacterized protein</fullName>
    </submittedName>
</protein>
<dbReference type="AlphaFoldDB" id="A0A844Y2K2"/>
<keyword evidence="3" id="KW-1185">Reference proteome</keyword>
<feature type="region of interest" description="Disordered" evidence="1">
    <location>
        <begin position="52"/>
        <end position="77"/>
    </location>
</feature>
<dbReference type="RefSeq" id="WP_170289995.1">
    <property type="nucleotide sequence ID" value="NZ_JAHVHS010000004.1"/>
</dbReference>
<organism evidence="2 3">
    <name type="scientific">Qipengyuania gaetbuli</name>
    <dbReference type="NCBI Taxonomy" id="266952"/>
    <lineage>
        <taxon>Bacteria</taxon>
        <taxon>Pseudomonadati</taxon>
        <taxon>Pseudomonadota</taxon>
        <taxon>Alphaproteobacteria</taxon>
        <taxon>Sphingomonadales</taxon>
        <taxon>Erythrobacteraceae</taxon>
        <taxon>Qipengyuania</taxon>
    </lineage>
</organism>
<name>A0A844Y2K2_9SPHN</name>
<evidence type="ECO:0000256" key="1">
    <source>
        <dbReference type="SAM" id="MobiDB-lite"/>
    </source>
</evidence>
<evidence type="ECO:0000313" key="2">
    <source>
        <dbReference type="EMBL" id="MXO52241.1"/>
    </source>
</evidence>